<name>A0A813KDG9_POLGL</name>
<organism evidence="2 3">
    <name type="scientific">Polarella glacialis</name>
    <name type="common">Dinoflagellate</name>
    <dbReference type="NCBI Taxonomy" id="89957"/>
    <lineage>
        <taxon>Eukaryota</taxon>
        <taxon>Sar</taxon>
        <taxon>Alveolata</taxon>
        <taxon>Dinophyceae</taxon>
        <taxon>Suessiales</taxon>
        <taxon>Suessiaceae</taxon>
        <taxon>Polarella</taxon>
    </lineage>
</organism>
<accession>A0A813KDG9</accession>
<dbReference type="Proteomes" id="UP000626109">
    <property type="component" value="Unassembled WGS sequence"/>
</dbReference>
<comment type="caution">
    <text evidence="2">The sequence shown here is derived from an EMBL/GenBank/DDBJ whole genome shotgun (WGS) entry which is preliminary data.</text>
</comment>
<reference evidence="2" key="1">
    <citation type="submission" date="2021-02" db="EMBL/GenBank/DDBJ databases">
        <authorList>
            <person name="Dougan E. K."/>
            <person name="Rhodes N."/>
            <person name="Thang M."/>
            <person name="Chan C."/>
        </authorList>
    </citation>
    <scope>NUCLEOTIDE SEQUENCE</scope>
</reference>
<evidence type="ECO:0000313" key="2">
    <source>
        <dbReference type="EMBL" id="CAE8697357.1"/>
    </source>
</evidence>
<evidence type="ECO:0000313" key="3">
    <source>
        <dbReference type="Proteomes" id="UP000626109"/>
    </source>
</evidence>
<dbReference type="AlphaFoldDB" id="A0A813KDG9"/>
<feature type="compositionally biased region" description="Polar residues" evidence="1">
    <location>
        <begin position="1"/>
        <end position="11"/>
    </location>
</feature>
<evidence type="ECO:0000256" key="1">
    <source>
        <dbReference type="SAM" id="MobiDB-lite"/>
    </source>
</evidence>
<gene>
    <name evidence="2" type="ORF">PGLA2088_LOCUS30266</name>
</gene>
<feature type="non-terminal residue" evidence="2">
    <location>
        <position position="1"/>
    </location>
</feature>
<proteinExistence type="predicted"/>
<protein>
    <submittedName>
        <fullName evidence="2">Uncharacterized protein</fullName>
    </submittedName>
</protein>
<sequence length="92" mass="9835">DSMRSLANGSPTEGGILSPKRISGSEDQMPDAQLSHVHVRQLAPENIPSDIADGDDGADVSVRNETQVESKHQKRGLVSSCMSCLGTKYRSP</sequence>
<dbReference type="EMBL" id="CAJNNW010028723">
    <property type="protein sequence ID" value="CAE8697357.1"/>
    <property type="molecule type" value="Genomic_DNA"/>
</dbReference>
<feature type="region of interest" description="Disordered" evidence="1">
    <location>
        <begin position="1"/>
        <end position="33"/>
    </location>
</feature>